<keyword evidence="2" id="KW-1185">Reference proteome</keyword>
<name>A0ACC7PIN1_9PSED</name>
<organism evidence="1 2">
    <name type="scientific">Pseudomonas imrae</name>
    <dbReference type="NCBI Taxonomy" id="2992837"/>
    <lineage>
        <taxon>Bacteria</taxon>
        <taxon>Pseudomonadati</taxon>
        <taxon>Pseudomonadota</taxon>
        <taxon>Gammaproteobacteria</taxon>
        <taxon>Pseudomonadales</taxon>
        <taxon>Pseudomonadaceae</taxon>
        <taxon>Pseudomonas</taxon>
    </lineage>
</organism>
<dbReference type="EMBL" id="JAPEQY010000021">
    <property type="protein sequence ID" value="MFO2480131.1"/>
    <property type="molecule type" value="Genomic_DNA"/>
</dbReference>
<protein>
    <submittedName>
        <fullName evidence="1">Uncharacterized protein</fullName>
    </submittedName>
</protein>
<reference evidence="1" key="1">
    <citation type="submission" date="2022-11" db="EMBL/GenBank/DDBJ databases">
        <title>Draft genome sequences of strains of Pseudomonas imrae sp. nov.</title>
        <authorList>
            <person name="Salva Serra F."/>
            <person name="Nimje P."/>
            <person name="Moore E.R.B."/>
            <person name="Marathe N.P."/>
        </authorList>
    </citation>
    <scope>NUCLEOTIDE SEQUENCE</scope>
    <source>
        <strain evidence="1">15FMM2</strain>
    </source>
</reference>
<comment type="caution">
    <text evidence="1">The sequence shown here is derived from an EMBL/GenBank/DDBJ whole genome shotgun (WGS) entry which is preliminary data.</text>
</comment>
<sequence>MSKLSKFMHSLNPEEAAKLLSRLIGEDVSTKDLERLHSNDWLNTRANCFATIVRLKPALDDEAHALQVDHGRYILEEDEDCGLCLAINLPMDMVDLMGFGRAFVLRDTSGGFYALRDNETGLYLNDTSDSLPYFDECLIEPSDIFKIAEKANNDDELSPTRNRVKKNENTVSDVDLYNFSPGEDHQVKPRAAISTLEIQESPSFVMAVAALVEISTNGDKKNRNQSSLIDDILDNYKFRGLSKSNLEKMFSQANRALTAARATKD</sequence>
<accession>A0ACC7PIN1</accession>
<evidence type="ECO:0000313" key="1">
    <source>
        <dbReference type="EMBL" id="MFO2480131.1"/>
    </source>
</evidence>
<dbReference type="Proteomes" id="UP001637618">
    <property type="component" value="Unassembled WGS sequence"/>
</dbReference>
<evidence type="ECO:0000313" key="2">
    <source>
        <dbReference type="Proteomes" id="UP001637618"/>
    </source>
</evidence>
<gene>
    <name evidence="1" type="ORF">OOJ96_22345</name>
</gene>
<proteinExistence type="predicted"/>